<proteinExistence type="predicted"/>
<reference evidence="1 2" key="1">
    <citation type="journal article" date="2014" name="Nat. Genet.">
        <title>Genome and transcriptome of the porcine whipworm Trichuris suis.</title>
        <authorList>
            <person name="Jex A.R."/>
            <person name="Nejsum P."/>
            <person name="Schwarz E.M."/>
            <person name="Hu L."/>
            <person name="Young N.D."/>
            <person name="Hall R.S."/>
            <person name="Korhonen P.K."/>
            <person name="Liao S."/>
            <person name="Thamsborg S."/>
            <person name="Xia J."/>
            <person name="Xu P."/>
            <person name="Wang S."/>
            <person name="Scheerlinck J.P."/>
            <person name="Hofmann A."/>
            <person name="Sternberg P.W."/>
            <person name="Wang J."/>
            <person name="Gasser R.B."/>
        </authorList>
    </citation>
    <scope>NUCLEOTIDE SEQUENCE [LARGE SCALE GENOMIC DNA]</scope>
    <source>
        <strain evidence="1">DCEP-RM93M</strain>
    </source>
</reference>
<evidence type="ECO:0000313" key="1">
    <source>
        <dbReference type="EMBL" id="KFD52932.1"/>
    </source>
</evidence>
<keyword evidence="2" id="KW-1185">Reference proteome</keyword>
<protein>
    <submittedName>
        <fullName evidence="1">Uncharacterized protein</fullName>
    </submittedName>
</protein>
<gene>
    <name evidence="1" type="ORF">M513_06242</name>
</gene>
<organism evidence="1 2">
    <name type="scientific">Trichuris suis</name>
    <name type="common">pig whipworm</name>
    <dbReference type="NCBI Taxonomy" id="68888"/>
    <lineage>
        <taxon>Eukaryota</taxon>
        <taxon>Metazoa</taxon>
        <taxon>Ecdysozoa</taxon>
        <taxon>Nematoda</taxon>
        <taxon>Enoplea</taxon>
        <taxon>Dorylaimia</taxon>
        <taxon>Trichinellida</taxon>
        <taxon>Trichuridae</taxon>
        <taxon>Trichuris</taxon>
    </lineage>
</organism>
<accession>A0A085M6T6</accession>
<dbReference type="Proteomes" id="UP000030764">
    <property type="component" value="Unassembled WGS sequence"/>
</dbReference>
<sequence length="126" mass="13853">MDPDMESIVPTGHTCNLKAKWLRTFCCISGSSSCKLALCAATANLHWVLKLVVCNHQEDSFGEAYESIIVIQMTSEALYTGANEEGRLDRTADHKRRSVEDIITSENFIHGQGITSELGSANDFSL</sequence>
<evidence type="ECO:0000313" key="2">
    <source>
        <dbReference type="Proteomes" id="UP000030764"/>
    </source>
</evidence>
<name>A0A085M6T6_9BILA</name>
<dbReference type="EMBL" id="KL363222">
    <property type="protein sequence ID" value="KFD52932.1"/>
    <property type="molecule type" value="Genomic_DNA"/>
</dbReference>
<dbReference type="AlphaFoldDB" id="A0A085M6T6"/>